<comment type="similarity">
    <text evidence="1">Belongs to the iron/ascorbate-dependent oxidoreductase family.</text>
</comment>
<protein>
    <recommendedName>
        <fullName evidence="2">Fe2OG dioxygenase domain-containing protein</fullName>
    </recommendedName>
</protein>
<dbReference type="GO" id="GO:0016491">
    <property type="term" value="F:oxidoreductase activity"/>
    <property type="evidence" value="ECO:0007669"/>
    <property type="project" value="UniProtKB-KW"/>
</dbReference>
<dbReference type="GO" id="GO:0046872">
    <property type="term" value="F:metal ion binding"/>
    <property type="evidence" value="ECO:0007669"/>
    <property type="project" value="UniProtKB-KW"/>
</dbReference>
<evidence type="ECO:0000313" key="3">
    <source>
        <dbReference type="EMBL" id="MCQ8771348.1"/>
    </source>
</evidence>
<dbReference type="EMBL" id="JANIID010000013">
    <property type="protein sequence ID" value="MCQ8771348.1"/>
    <property type="molecule type" value="Genomic_DNA"/>
</dbReference>
<keyword evidence="1" id="KW-0560">Oxidoreductase</keyword>
<gene>
    <name evidence="3" type="ORF">NQU55_16475</name>
</gene>
<organism evidence="3 4">
    <name type="scientific">Streptomyces telluris</name>
    <dbReference type="NCBI Taxonomy" id="2720021"/>
    <lineage>
        <taxon>Bacteria</taxon>
        <taxon>Bacillati</taxon>
        <taxon>Actinomycetota</taxon>
        <taxon>Actinomycetes</taxon>
        <taxon>Kitasatosporales</taxon>
        <taxon>Streptomycetaceae</taxon>
        <taxon>Streptomyces</taxon>
    </lineage>
</organism>
<dbReference type="Proteomes" id="UP001142374">
    <property type="component" value="Unassembled WGS sequence"/>
</dbReference>
<evidence type="ECO:0000259" key="2">
    <source>
        <dbReference type="PROSITE" id="PS51471"/>
    </source>
</evidence>
<reference evidence="3" key="1">
    <citation type="submission" date="2022-06" db="EMBL/GenBank/DDBJ databases">
        <title>WGS of actinobacteria.</title>
        <authorList>
            <person name="Thawai C."/>
        </authorList>
    </citation>
    <scope>NUCLEOTIDE SEQUENCE</scope>
    <source>
        <strain evidence="3">AA8</strain>
    </source>
</reference>
<name>A0A9X2LHM1_9ACTN</name>
<keyword evidence="1" id="KW-0408">Iron</keyword>
<dbReference type="InterPro" id="IPR056470">
    <property type="entry name" value="BesD/HalB-like"/>
</dbReference>
<dbReference type="SUPFAM" id="SSF51197">
    <property type="entry name" value="Clavaminate synthase-like"/>
    <property type="match status" value="1"/>
</dbReference>
<proteinExistence type="inferred from homology"/>
<dbReference type="Pfam" id="PF23169">
    <property type="entry name" value="HalD"/>
    <property type="match status" value="1"/>
</dbReference>
<keyword evidence="4" id="KW-1185">Reference proteome</keyword>
<evidence type="ECO:0000313" key="4">
    <source>
        <dbReference type="Proteomes" id="UP001142374"/>
    </source>
</evidence>
<accession>A0A9X2LHM1</accession>
<dbReference type="AlphaFoldDB" id="A0A9X2LHM1"/>
<keyword evidence="1" id="KW-0479">Metal-binding</keyword>
<sequence length="262" mass="29371">MTARTLELIDHGRYPLHDLASDAGRRFVDDARLTFSREGLIALEGFLRPGTTRRIVHHALSDERQGGHRFSGTSDVFFHTEAGEDRQTGLAYTKTDVPYDRISPLSPVRALYQWDLLLDFITAVVGGPVHRSADPLGAAVVQIQRDGDQQDWHFDISEYSVLLHARAPESGGVLQYALRSRDRVRRDPDAFRRITAEDPAAPLRHLPTASGTLVLHAGSVSMHRVTPVRGRTPRINATLTFNSKPGQTLNEYTRRLHFGRDH</sequence>
<dbReference type="Gene3D" id="2.60.120.620">
    <property type="entry name" value="q2cbj1_9rhob like domain"/>
    <property type="match status" value="1"/>
</dbReference>
<evidence type="ECO:0000256" key="1">
    <source>
        <dbReference type="RuleBase" id="RU003682"/>
    </source>
</evidence>
<feature type="domain" description="Fe2OG dioxygenase" evidence="2">
    <location>
        <begin position="132"/>
        <end position="243"/>
    </location>
</feature>
<dbReference type="InterPro" id="IPR005123">
    <property type="entry name" value="Oxoglu/Fe-dep_dioxygenase_dom"/>
</dbReference>
<comment type="caution">
    <text evidence="3">The sequence shown here is derived from an EMBL/GenBank/DDBJ whole genome shotgun (WGS) entry which is preliminary data.</text>
</comment>
<dbReference type="RefSeq" id="WP_168095188.1">
    <property type="nucleotide sequence ID" value="NZ_JAATER010000368.1"/>
</dbReference>
<dbReference type="PROSITE" id="PS51471">
    <property type="entry name" value="FE2OG_OXY"/>
    <property type="match status" value="1"/>
</dbReference>